<feature type="region of interest" description="Disordered" evidence="1">
    <location>
        <begin position="13"/>
        <end position="64"/>
    </location>
</feature>
<keyword evidence="3" id="KW-1185">Reference proteome</keyword>
<dbReference type="Proteomes" id="UP000765509">
    <property type="component" value="Unassembled WGS sequence"/>
</dbReference>
<name>A0A9Q3IQY4_9BASI</name>
<organism evidence="2 3">
    <name type="scientific">Austropuccinia psidii MF-1</name>
    <dbReference type="NCBI Taxonomy" id="1389203"/>
    <lineage>
        <taxon>Eukaryota</taxon>
        <taxon>Fungi</taxon>
        <taxon>Dikarya</taxon>
        <taxon>Basidiomycota</taxon>
        <taxon>Pucciniomycotina</taxon>
        <taxon>Pucciniomycetes</taxon>
        <taxon>Pucciniales</taxon>
        <taxon>Sphaerophragmiaceae</taxon>
        <taxon>Austropuccinia</taxon>
    </lineage>
</organism>
<evidence type="ECO:0000313" key="2">
    <source>
        <dbReference type="EMBL" id="MBW0548386.1"/>
    </source>
</evidence>
<dbReference type="EMBL" id="AVOT02053603">
    <property type="protein sequence ID" value="MBW0548386.1"/>
    <property type="molecule type" value="Genomic_DNA"/>
</dbReference>
<accession>A0A9Q3IQY4</accession>
<gene>
    <name evidence="2" type="ORF">O181_088101</name>
</gene>
<evidence type="ECO:0000256" key="1">
    <source>
        <dbReference type="SAM" id="MobiDB-lite"/>
    </source>
</evidence>
<reference evidence="2" key="1">
    <citation type="submission" date="2021-03" db="EMBL/GenBank/DDBJ databases">
        <title>Draft genome sequence of rust myrtle Austropuccinia psidii MF-1, a brazilian biotype.</title>
        <authorList>
            <person name="Quecine M.C."/>
            <person name="Pachon D.M.R."/>
            <person name="Bonatelli M.L."/>
            <person name="Correr F.H."/>
            <person name="Franceschini L.M."/>
            <person name="Leite T.F."/>
            <person name="Margarido G.R.A."/>
            <person name="Almeida C.A."/>
            <person name="Ferrarezi J.A."/>
            <person name="Labate C.A."/>
        </authorList>
    </citation>
    <scope>NUCLEOTIDE SEQUENCE</scope>
    <source>
        <strain evidence="2">MF-1</strain>
    </source>
</reference>
<protein>
    <submittedName>
        <fullName evidence="2">Uncharacterized protein</fullName>
    </submittedName>
</protein>
<feature type="compositionally biased region" description="Polar residues" evidence="1">
    <location>
        <begin position="30"/>
        <end position="64"/>
    </location>
</feature>
<evidence type="ECO:0000313" key="3">
    <source>
        <dbReference type="Proteomes" id="UP000765509"/>
    </source>
</evidence>
<comment type="caution">
    <text evidence="2">The sequence shown here is derived from an EMBL/GenBank/DDBJ whole genome shotgun (WGS) entry which is preliminary data.</text>
</comment>
<proteinExistence type="predicted"/>
<sequence length="119" mass="13689">MVVLTQLLCEQAGQSGPREGMEDWADDSKNIQSQAKGSQTTHNLPRTSGMSHWNSVSQSSTLSRGTTHCKRNFINNMNMNMQNMLSPLMLMLQQSKDFAEERDRMQILRDDERQMLMHE</sequence>
<dbReference type="AlphaFoldDB" id="A0A9Q3IQY4"/>